<feature type="compositionally biased region" description="Basic and acidic residues" evidence="1">
    <location>
        <begin position="571"/>
        <end position="580"/>
    </location>
</feature>
<reference evidence="2" key="1">
    <citation type="submission" date="2021-02" db="EMBL/GenBank/DDBJ databases">
        <authorList>
            <person name="Nowell W R."/>
        </authorList>
    </citation>
    <scope>NUCLEOTIDE SEQUENCE</scope>
    <source>
        <strain evidence="2">Ploen Becks lab</strain>
    </source>
</reference>
<protein>
    <recommendedName>
        <fullName evidence="4">PEHE domain-containing protein</fullName>
    </recommendedName>
</protein>
<feature type="compositionally biased region" description="Basic and acidic residues" evidence="1">
    <location>
        <begin position="150"/>
        <end position="159"/>
    </location>
</feature>
<dbReference type="OrthoDB" id="6022640at2759"/>
<feature type="region of interest" description="Disordered" evidence="1">
    <location>
        <begin position="560"/>
        <end position="580"/>
    </location>
</feature>
<accession>A0A813MAA4</accession>
<name>A0A813MAA4_9BILA</name>
<dbReference type="AlphaFoldDB" id="A0A813MAA4"/>
<dbReference type="Proteomes" id="UP000663879">
    <property type="component" value="Unassembled WGS sequence"/>
</dbReference>
<organism evidence="2 3">
    <name type="scientific">Brachionus calyciflorus</name>
    <dbReference type="NCBI Taxonomy" id="104777"/>
    <lineage>
        <taxon>Eukaryota</taxon>
        <taxon>Metazoa</taxon>
        <taxon>Spiralia</taxon>
        <taxon>Gnathifera</taxon>
        <taxon>Rotifera</taxon>
        <taxon>Eurotatoria</taxon>
        <taxon>Monogononta</taxon>
        <taxon>Pseudotrocha</taxon>
        <taxon>Ploima</taxon>
        <taxon>Brachionidae</taxon>
        <taxon>Brachionus</taxon>
    </lineage>
</organism>
<evidence type="ECO:0000256" key="1">
    <source>
        <dbReference type="SAM" id="MobiDB-lite"/>
    </source>
</evidence>
<feature type="region of interest" description="Disordered" evidence="1">
    <location>
        <begin position="149"/>
        <end position="169"/>
    </location>
</feature>
<evidence type="ECO:0000313" key="3">
    <source>
        <dbReference type="Proteomes" id="UP000663879"/>
    </source>
</evidence>
<dbReference type="EMBL" id="CAJNOC010000151">
    <property type="protein sequence ID" value="CAF0719906.1"/>
    <property type="molecule type" value="Genomic_DNA"/>
</dbReference>
<evidence type="ECO:0008006" key="4">
    <source>
        <dbReference type="Google" id="ProtNLM"/>
    </source>
</evidence>
<gene>
    <name evidence="2" type="ORF">OXX778_LOCUS2075</name>
</gene>
<proteinExistence type="predicted"/>
<comment type="caution">
    <text evidence="2">The sequence shown here is derived from an EMBL/GenBank/DDBJ whole genome shotgun (WGS) entry which is preliminary data.</text>
</comment>
<sequence>MTSFELMENKQKNAKIRDISSNHTLILDKFFNSSSSALATPPPESIDFYKGISISDLRLTNLDQIIEDERFEEDSSLIPIIQTPPQSAASSINLSESFSNKKNFFKLSRDFHRSRAELKLNLQNSLKRLKCLKQNYLLRNRHKFSTADLNYEREKQKDESENEFTEDESENLDSNCMLGYEKLWNSSLFKLKSERKRAYLKLKTIKRKQLTNQNTNNEFKSAKIINLKSELKNLTERQTLALNFFKNSVKSNCTCSLNLLENEECTFCNLNRNNNIPENNNPPNNKVDVIYFDHSYTKFPSSVTNNIKSDIKNNESNLKNLEFMDSIDQDLINKLVNERLNKLFSYSKKEDTDKFQPEKSLEIQKNLTPDLPDLTNEELMSIFDQEDLQNDNMFSLKQLKKSSYNQSQLKKFRINRKQYRLGSTKVCVDNQKQSKKRRSRSRCSSADCGIDLNSTHDLFNIDSIVFPNDTLSSSKINFVSNPTIITPSWRELHIEPLGNLEIIPEELDEKTLLKRHNIKELKEKINFKNKNVNEDLFESEKINKINFDCLKNSDSKYNLDSPNRFTPLDNEESREMAQFD</sequence>
<evidence type="ECO:0000313" key="2">
    <source>
        <dbReference type="EMBL" id="CAF0719906.1"/>
    </source>
</evidence>
<keyword evidence="3" id="KW-1185">Reference proteome</keyword>
<feature type="compositionally biased region" description="Acidic residues" evidence="1">
    <location>
        <begin position="160"/>
        <end position="169"/>
    </location>
</feature>